<dbReference type="EMBL" id="FQVL01000029">
    <property type="protein sequence ID" value="SHF43993.1"/>
    <property type="molecule type" value="Genomic_DNA"/>
</dbReference>
<evidence type="ECO:0000256" key="7">
    <source>
        <dbReference type="RuleBase" id="RU000477"/>
    </source>
</evidence>
<dbReference type="InterPro" id="IPR050363">
    <property type="entry name" value="MIP/Aquaporin"/>
</dbReference>
<keyword evidence="5 8" id="KW-1133">Transmembrane helix</keyword>
<keyword evidence="4 7" id="KW-0812">Transmembrane</keyword>
<sequence>MSEFMAELIGTMVLIIFGCGVCAGVSLNKSFAKDSGWIVIIFGWGLGVMLAAYLVGHYSGAILNPALAIGLAVAGQLAWSKVPIFILAEVIGAFLGAVIVYLHYLPHWKATDDPSTKLGVFCTSPAIPSTFSNLISEMIGTFILVLLLLGFGAKEIGFGAGVKTMVVGYLIIAIGASLGGTTGYAINPARDFGPRLAHAVLPIAGKGSSNWGYAWVPIVGPIIGAVIAAAFYLVVFP</sequence>
<feature type="transmembrane region" description="Helical" evidence="8">
    <location>
        <begin position="37"/>
        <end position="55"/>
    </location>
</feature>
<reference evidence="9 10" key="1">
    <citation type="submission" date="2016-11" db="EMBL/GenBank/DDBJ databases">
        <authorList>
            <person name="Jaros S."/>
            <person name="Januszkiewicz K."/>
            <person name="Wedrychowicz H."/>
        </authorList>
    </citation>
    <scope>NUCLEOTIDE SEQUENCE [LARGE SCALE GENOMIC DNA]</scope>
    <source>
        <strain evidence="9 10">DSM 44666</strain>
    </source>
</reference>
<keyword evidence="6 8" id="KW-0472">Membrane</keyword>
<dbReference type="InterPro" id="IPR000425">
    <property type="entry name" value="MIP"/>
</dbReference>
<evidence type="ECO:0000256" key="3">
    <source>
        <dbReference type="ARBA" id="ARBA00022448"/>
    </source>
</evidence>
<evidence type="ECO:0000256" key="2">
    <source>
        <dbReference type="ARBA" id="ARBA00006175"/>
    </source>
</evidence>
<accession>A0A1M5BN08</accession>
<feature type="transmembrane region" description="Helical" evidence="8">
    <location>
        <begin position="61"/>
        <end position="79"/>
    </location>
</feature>
<feature type="transmembrane region" description="Helical" evidence="8">
    <location>
        <begin position="86"/>
        <end position="104"/>
    </location>
</feature>
<name>A0A1M5BN08_9BACL</name>
<evidence type="ECO:0000256" key="8">
    <source>
        <dbReference type="SAM" id="Phobius"/>
    </source>
</evidence>
<dbReference type="Pfam" id="PF00230">
    <property type="entry name" value="MIP"/>
    <property type="match status" value="1"/>
</dbReference>
<feature type="transmembrane region" description="Helical" evidence="8">
    <location>
        <begin position="214"/>
        <end position="235"/>
    </location>
</feature>
<keyword evidence="3 7" id="KW-0813">Transport</keyword>
<dbReference type="PRINTS" id="PR00783">
    <property type="entry name" value="MINTRINSICP"/>
</dbReference>
<feature type="transmembrane region" description="Helical" evidence="8">
    <location>
        <begin position="6"/>
        <end position="25"/>
    </location>
</feature>
<dbReference type="SUPFAM" id="SSF81338">
    <property type="entry name" value="Aquaporin-like"/>
    <property type="match status" value="1"/>
</dbReference>
<dbReference type="NCBIfam" id="TIGR00861">
    <property type="entry name" value="MIP"/>
    <property type="match status" value="1"/>
</dbReference>
<evidence type="ECO:0000256" key="4">
    <source>
        <dbReference type="ARBA" id="ARBA00022692"/>
    </source>
</evidence>
<comment type="subcellular location">
    <subcellularLocation>
        <location evidence="1">Membrane</location>
        <topology evidence="1">Multi-pass membrane protein</topology>
    </subcellularLocation>
</comment>
<feature type="transmembrane region" description="Helical" evidence="8">
    <location>
        <begin position="134"/>
        <end position="153"/>
    </location>
</feature>
<dbReference type="Proteomes" id="UP000184476">
    <property type="component" value="Unassembled WGS sequence"/>
</dbReference>
<dbReference type="OrthoDB" id="9807293at2"/>
<evidence type="ECO:0000313" key="10">
    <source>
        <dbReference type="Proteomes" id="UP000184476"/>
    </source>
</evidence>
<keyword evidence="10" id="KW-1185">Reference proteome</keyword>
<dbReference type="STRING" id="112248.SAMN05444392_1294"/>
<organism evidence="9 10">
    <name type="scientific">Seinonella peptonophila</name>
    <dbReference type="NCBI Taxonomy" id="112248"/>
    <lineage>
        <taxon>Bacteria</taxon>
        <taxon>Bacillati</taxon>
        <taxon>Bacillota</taxon>
        <taxon>Bacilli</taxon>
        <taxon>Bacillales</taxon>
        <taxon>Thermoactinomycetaceae</taxon>
        <taxon>Seinonella</taxon>
    </lineage>
</organism>
<evidence type="ECO:0000256" key="6">
    <source>
        <dbReference type="ARBA" id="ARBA00023136"/>
    </source>
</evidence>
<dbReference type="PANTHER" id="PTHR43829">
    <property type="entry name" value="AQUAPORIN OR AQUAGLYCEROPORIN RELATED"/>
    <property type="match status" value="1"/>
</dbReference>
<evidence type="ECO:0000313" key="9">
    <source>
        <dbReference type="EMBL" id="SHF43993.1"/>
    </source>
</evidence>
<dbReference type="Gene3D" id="1.20.1080.10">
    <property type="entry name" value="Glycerol uptake facilitator protein"/>
    <property type="match status" value="1"/>
</dbReference>
<gene>
    <name evidence="9" type="ORF">SAMN05444392_1294</name>
</gene>
<proteinExistence type="inferred from homology"/>
<evidence type="ECO:0000256" key="5">
    <source>
        <dbReference type="ARBA" id="ARBA00022989"/>
    </source>
</evidence>
<protein>
    <submittedName>
        <fullName evidence="9">Glycerol uptake facilitator protein</fullName>
    </submittedName>
</protein>
<comment type="similarity">
    <text evidence="2 7">Belongs to the MIP/aquaporin (TC 1.A.8) family.</text>
</comment>
<dbReference type="InterPro" id="IPR023271">
    <property type="entry name" value="Aquaporin-like"/>
</dbReference>
<dbReference type="PANTHER" id="PTHR43829:SF9">
    <property type="entry name" value="AQUAPORIN-9"/>
    <property type="match status" value="1"/>
</dbReference>
<evidence type="ECO:0000256" key="1">
    <source>
        <dbReference type="ARBA" id="ARBA00004141"/>
    </source>
</evidence>
<feature type="transmembrane region" description="Helical" evidence="8">
    <location>
        <begin position="165"/>
        <end position="186"/>
    </location>
</feature>
<dbReference type="AlphaFoldDB" id="A0A1M5BN08"/>
<dbReference type="GO" id="GO:0015254">
    <property type="term" value="F:glycerol channel activity"/>
    <property type="evidence" value="ECO:0007669"/>
    <property type="project" value="TreeGrafter"/>
</dbReference>
<dbReference type="GO" id="GO:0005886">
    <property type="term" value="C:plasma membrane"/>
    <property type="evidence" value="ECO:0007669"/>
    <property type="project" value="TreeGrafter"/>
</dbReference>